<dbReference type="NCBIfam" id="TIGR02532">
    <property type="entry name" value="IV_pilin_GFxxxE"/>
    <property type="match status" value="1"/>
</dbReference>
<feature type="transmembrane region" description="Helical" evidence="6">
    <location>
        <begin position="12"/>
        <end position="36"/>
    </location>
</feature>
<organism evidence="7 8">
    <name type="scientific">Candidatus Nealsonbacteria bacterium RBG_13_42_11</name>
    <dbReference type="NCBI Taxonomy" id="1801663"/>
    <lineage>
        <taxon>Bacteria</taxon>
        <taxon>Candidatus Nealsoniibacteriota</taxon>
    </lineage>
</organism>
<dbReference type="PANTHER" id="PTHR30093:SF44">
    <property type="entry name" value="TYPE II SECRETION SYSTEM CORE PROTEIN G"/>
    <property type="match status" value="1"/>
</dbReference>
<comment type="subcellular location">
    <subcellularLocation>
        <location evidence="1">Membrane</location>
        <topology evidence="1">Single-pass membrane protein</topology>
    </subcellularLocation>
</comment>
<reference evidence="7 8" key="1">
    <citation type="journal article" date="2016" name="Nat. Commun.">
        <title>Thousands of microbial genomes shed light on interconnected biogeochemical processes in an aquifer system.</title>
        <authorList>
            <person name="Anantharaman K."/>
            <person name="Brown C.T."/>
            <person name="Hug L.A."/>
            <person name="Sharon I."/>
            <person name="Castelle C.J."/>
            <person name="Probst A.J."/>
            <person name="Thomas B.C."/>
            <person name="Singh A."/>
            <person name="Wilkins M.J."/>
            <person name="Karaoz U."/>
            <person name="Brodie E.L."/>
            <person name="Williams K.H."/>
            <person name="Hubbard S.S."/>
            <person name="Banfield J.F."/>
        </authorList>
    </citation>
    <scope>NUCLEOTIDE SEQUENCE [LARGE SCALE GENOMIC DNA]</scope>
</reference>
<dbReference type="STRING" id="1801663.A2175_00710"/>
<dbReference type="Gene3D" id="3.30.700.10">
    <property type="entry name" value="Glycoprotein, Type 4 Pilin"/>
    <property type="match status" value="1"/>
</dbReference>
<dbReference type="PRINTS" id="PR00813">
    <property type="entry name" value="BCTERIALGSPG"/>
</dbReference>
<dbReference type="SUPFAM" id="SSF54523">
    <property type="entry name" value="Pili subunits"/>
    <property type="match status" value="1"/>
</dbReference>
<evidence type="ECO:0000256" key="6">
    <source>
        <dbReference type="SAM" id="Phobius"/>
    </source>
</evidence>
<evidence type="ECO:0000256" key="4">
    <source>
        <dbReference type="ARBA" id="ARBA00022989"/>
    </source>
</evidence>
<evidence type="ECO:0000256" key="5">
    <source>
        <dbReference type="ARBA" id="ARBA00023136"/>
    </source>
</evidence>
<evidence type="ECO:0000256" key="3">
    <source>
        <dbReference type="ARBA" id="ARBA00022692"/>
    </source>
</evidence>
<protein>
    <recommendedName>
        <fullName evidence="9">Type II secretion system protein GspG C-terminal domain-containing protein</fullName>
    </recommendedName>
</protein>
<dbReference type="InterPro" id="IPR000983">
    <property type="entry name" value="Bac_GSPG_pilin"/>
</dbReference>
<accession>A0A1G2DZ12</accession>
<evidence type="ECO:0000256" key="2">
    <source>
        <dbReference type="ARBA" id="ARBA00022481"/>
    </source>
</evidence>
<evidence type="ECO:0000313" key="7">
    <source>
        <dbReference type="EMBL" id="OGZ18789.1"/>
    </source>
</evidence>
<proteinExistence type="predicted"/>
<keyword evidence="5 6" id="KW-0472">Membrane</keyword>
<dbReference type="Pfam" id="PF07963">
    <property type="entry name" value="N_methyl"/>
    <property type="match status" value="1"/>
</dbReference>
<keyword evidence="3 6" id="KW-0812">Transmembrane</keyword>
<dbReference type="PANTHER" id="PTHR30093">
    <property type="entry name" value="GENERAL SECRETION PATHWAY PROTEIN G"/>
    <property type="match status" value="1"/>
</dbReference>
<sequence>MKLFNQKKKNIGFTLIEILVVIAIIGLLSSVVLVSIKGGAEKARDARRQEDLNTIQKALEMYEIDHGSYPISVLSEESFKDTSLGSSWNENPQNYWDQNSALQKLVDEKYLSTIPIDPINNSKTSHFYWYQTNWTDEAKYKCCARTMETDKVFPYTYCVVNAGFSGSSDVSCPFVYSFDGGEYQFEHESYPMAVIKFLETTSYDRLKYLKQTGNNYFLQINEELDEISLTEGFKFYVIDHPDDNSFVMPDVDGKFHTIKEEISPVSCKNKNNSDCLKLVSKPDDNPWISSPSQNESDLRDYIELKFQKPDVKEAKLFLNVKSQQLLTDWGVYIMEKLGENYLEKWGSTISSLPLFNEFLRERFEEGLVLNIEVWDGNNWVKQDSLRVGTELWDDFVVFLDIQDIQSDELKIRLEAIAGLYQVDYIAIDYSADEPMEIKELKPAMSLLNDKEIVNLEMDDGKYVKLEKGDKIDITYNAIPEKDGWQRDYTVAIKGYYDRIDYKNQNLLGFVSGFGNILSMTLEKDGFAKSVASFANEE</sequence>
<dbReference type="InterPro" id="IPR012902">
    <property type="entry name" value="N_methyl_site"/>
</dbReference>
<name>A0A1G2DZ12_9BACT</name>
<gene>
    <name evidence="7" type="ORF">A2175_00710</name>
</gene>
<evidence type="ECO:0000313" key="8">
    <source>
        <dbReference type="Proteomes" id="UP000176755"/>
    </source>
</evidence>
<comment type="caution">
    <text evidence="7">The sequence shown here is derived from an EMBL/GenBank/DDBJ whole genome shotgun (WGS) entry which is preliminary data.</text>
</comment>
<dbReference type="Proteomes" id="UP000176755">
    <property type="component" value="Unassembled WGS sequence"/>
</dbReference>
<dbReference type="GO" id="GO:0015627">
    <property type="term" value="C:type II protein secretion system complex"/>
    <property type="evidence" value="ECO:0007669"/>
    <property type="project" value="InterPro"/>
</dbReference>
<dbReference type="AlphaFoldDB" id="A0A1G2DZ12"/>
<dbReference type="InterPro" id="IPR045584">
    <property type="entry name" value="Pilin-like"/>
</dbReference>
<evidence type="ECO:0008006" key="9">
    <source>
        <dbReference type="Google" id="ProtNLM"/>
    </source>
</evidence>
<dbReference type="EMBL" id="MHLY01000007">
    <property type="protein sequence ID" value="OGZ18789.1"/>
    <property type="molecule type" value="Genomic_DNA"/>
</dbReference>
<dbReference type="GO" id="GO:0016020">
    <property type="term" value="C:membrane"/>
    <property type="evidence" value="ECO:0007669"/>
    <property type="project" value="UniProtKB-SubCell"/>
</dbReference>
<keyword evidence="4 6" id="KW-1133">Transmembrane helix</keyword>
<evidence type="ECO:0000256" key="1">
    <source>
        <dbReference type="ARBA" id="ARBA00004167"/>
    </source>
</evidence>
<keyword evidence="2" id="KW-0488">Methylation</keyword>
<dbReference type="GO" id="GO:0015628">
    <property type="term" value="P:protein secretion by the type II secretion system"/>
    <property type="evidence" value="ECO:0007669"/>
    <property type="project" value="InterPro"/>
</dbReference>